<keyword evidence="1" id="KW-0472">Membrane</keyword>
<feature type="transmembrane region" description="Helical" evidence="1">
    <location>
        <begin position="210"/>
        <end position="228"/>
    </location>
</feature>
<protein>
    <submittedName>
        <fullName evidence="2">Uncharacterized protein</fullName>
    </submittedName>
</protein>
<feature type="transmembrane region" description="Helical" evidence="1">
    <location>
        <begin position="185"/>
        <end position="204"/>
    </location>
</feature>
<dbReference type="Proteomes" id="UP000193781">
    <property type="component" value="Unassembled WGS sequence"/>
</dbReference>
<accession>A0A1X1YYI4</accession>
<comment type="caution">
    <text evidence="2">The sequence shown here is derived from an EMBL/GenBank/DDBJ whole genome shotgun (WGS) entry which is preliminary data.</text>
</comment>
<keyword evidence="1" id="KW-1133">Transmembrane helix</keyword>
<dbReference type="EMBL" id="LQPH01000164">
    <property type="protein sequence ID" value="ORW16146.1"/>
    <property type="molecule type" value="Genomic_DNA"/>
</dbReference>
<feature type="transmembrane region" description="Helical" evidence="1">
    <location>
        <begin position="21"/>
        <end position="45"/>
    </location>
</feature>
<evidence type="ECO:0000256" key="1">
    <source>
        <dbReference type="SAM" id="Phobius"/>
    </source>
</evidence>
<keyword evidence="1" id="KW-0812">Transmembrane</keyword>
<name>A0A1X1YYI4_9MYCO</name>
<dbReference type="AlphaFoldDB" id="A0A1X1YYI4"/>
<evidence type="ECO:0000313" key="2">
    <source>
        <dbReference type="EMBL" id="ORW16146.1"/>
    </source>
</evidence>
<dbReference type="OrthoDB" id="529448at2"/>
<feature type="transmembrane region" description="Helical" evidence="1">
    <location>
        <begin position="57"/>
        <end position="76"/>
    </location>
</feature>
<sequence>MLSTIFGKTADLLDKRFLVGLLLPSLGFITAVGALVVTAGSWAAVRELARTVPNPERWLIVASAAAAVLLFAVLIGTQVDRLVGWWEGYWRPHWLRKPGIWVEQRRYGRLDDDDTSDSTRILREFPSSTNDFLPTRLGNALLAAENYSRERYGLDSVLFWPRQYLLLPDAVRTIVDDGRRAIDQFVVVATLSAVTAVIAAAMGMNGQLSGAVWIPSALGAALLSFLTYRSAVSAAIAFGDLVRSVYDLHRRDLLNALGVASPQTPDEERRLWTALGQYLFRGATDTGDETLIRYLPSSKAE</sequence>
<organism evidence="2 3">
    <name type="scientific">Mycobacterium nebraskense</name>
    <dbReference type="NCBI Taxonomy" id="244292"/>
    <lineage>
        <taxon>Bacteria</taxon>
        <taxon>Bacillati</taxon>
        <taxon>Actinomycetota</taxon>
        <taxon>Actinomycetes</taxon>
        <taxon>Mycobacteriales</taxon>
        <taxon>Mycobacteriaceae</taxon>
        <taxon>Mycobacterium</taxon>
    </lineage>
</organism>
<dbReference type="RefSeq" id="WP_085165360.1">
    <property type="nucleotide sequence ID" value="NZ_JACKSS010000080.1"/>
</dbReference>
<evidence type="ECO:0000313" key="3">
    <source>
        <dbReference type="Proteomes" id="UP000193781"/>
    </source>
</evidence>
<keyword evidence="3" id="KW-1185">Reference proteome</keyword>
<reference evidence="2 3" key="1">
    <citation type="submission" date="2016-01" db="EMBL/GenBank/DDBJ databases">
        <title>The new phylogeny of the genus Mycobacterium.</title>
        <authorList>
            <person name="Tarcisio F."/>
            <person name="Conor M."/>
            <person name="Antonella G."/>
            <person name="Elisabetta G."/>
            <person name="Giulia F.S."/>
            <person name="Sara T."/>
            <person name="Anna F."/>
            <person name="Clotilde B."/>
            <person name="Roberto B."/>
            <person name="Veronica D.S."/>
            <person name="Fabio R."/>
            <person name="Monica P."/>
            <person name="Olivier J."/>
            <person name="Enrico T."/>
            <person name="Nicola S."/>
        </authorList>
    </citation>
    <scope>NUCLEOTIDE SEQUENCE [LARGE SCALE GENOMIC DNA]</scope>
    <source>
        <strain evidence="2 3">DSM 44803</strain>
    </source>
</reference>
<proteinExistence type="predicted"/>
<gene>
    <name evidence="2" type="ORF">AWC17_15560</name>
</gene>